<gene>
    <name evidence="1" type="ordered locus">M5M_02065</name>
</gene>
<evidence type="ECO:0000313" key="1">
    <source>
        <dbReference type="EMBL" id="AFU97632.1"/>
    </source>
</evidence>
<dbReference type="RefSeq" id="WP_015045805.1">
    <property type="nucleotide sequence ID" value="NC_018868.3"/>
</dbReference>
<keyword evidence="2" id="KW-1185">Reference proteome</keyword>
<reference evidence="1 2" key="1">
    <citation type="journal article" date="2013" name="Genome Announc.">
        <title>Complete genome sequence of Simiduia agarivorans SA1(T), a marine bacterium able to degrade a variety of polysaccharides.</title>
        <authorList>
            <person name="Lin S.Y."/>
            <person name="Shieh W.Y."/>
            <person name="Chen J.S."/>
            <person name="Tang S.L."/>
        </authorList>
    </citation>
    <scope>NUCLEOTIDE SEQUENCE [LARGE SCALE GENOMIC DNA]</scope>
    <source>
        <strain evidence="2">DSM 21679 / JCM 13881 / BCRC 17597 / SA1</strain>
    </source>
</reference>
<dbReference type="OrthoDB" id="5500241at2"/>
<dbReference type="GO" id="GO:0016740">
    <property type="term" value="F:transferase activity"/>
    <property type="evidence" value="ECO:0007669"/>
    <property type="project" value="UniProtKB-KW"/>
</dbReference>
<sequence length="272" mass="30588">MSHPGPFLSTTALAKALQKEPKEVFALLARAHWMVKVDGRWHLTEKGRFEGGIYQQHPKYGDYVAWPEAVANHPIWAGLPEAPLSATQLGRHFELPARLVNLLLAYLGWQTRGLKGWLLTDFGRLQGGEQQRTEGANVPFVTWPERLKEDGELVALAQALHSGPAFDGRQYPDRRHIDVANWLYLHGFVIAPEKKMAGAPGLVSFWIPAVAVLLHLWPSAKGPDDIQQRMEMDTWLKRQRAIVLPDDFCQGITALDEWLPGQLLLQGVDSHH</sequence>
<evidence type="ECO:0000313" key="2">
    <source>
        <dbReference type="Proteomes" id="UP000000466"/>
    </source>
</evidence>
<dbReference type="STRING" id="1117647.M5M_02065"/>
<dbReference type="EMBL" id="CP003746">
    <property type="protein sequence ID" value="AFU97632.1"/>
    <property type="molecule type" value="Genomic_DNA"/>
</dbReference>
<organism evidence="1 2">
    <name type="scientific">Simiduia agarivorans (strain DSM 21679 / JCM 13881 / BCRC 17597 / SA1)</name>
    <dbReference type="NCBI Taxonomy" id="1117647"/>
    <lineage>
        <taxon>Bacteria</taxon>
        <taxon>Pseudomonadati</taxon>
        <taxon>Pseudomonadota</taxon>
        <taxon>Gammaproteobacteria</taxon>
        <taxon>Cellvibrionales</taxon>
        <taxon>Cellvibrionaceae</taxon>
        <taxon>Simiduia</taxon>
    </lineage>
</organism>
<dbReference type="eggNOG" id="ENOG502Z8I1">
    <property type="taxonomic scope" value="Bacteria"/>
</dbReference>
<accession>K4KUJ9</accession>
<dbReference type="AlphaFoldDB" id="K4KUJ9"/>
<name>K4KUJ9_SIMAS</name>
<dbReference type="Proteomes" id="UP000000466">
    <property type="component" value="Chromosome"/>
</dbReference>
<dbReference type="KEGG" id="saga:M5M_02065"/>
<proteinExistence type="predicted"/>
<dbReference type="HOGENOM" id="CLU_076055_0_0_6"/>
<protein>
    <submittedName>
        <fullName evidence="1">4-alpha-glucanotransferase</fullName>
    </submittedName>
</protein>